<evidence type="ECO:0000256" key="5">
    <source>
        <dbReference type="ARBA" id="ARBA00020555"/>
    </source>
</evidence>
<dbReference type="PANTHER" id="PTHR30068">
    <property type="entry name" value="URONATE ISOMERASE"/>
    <property type="match status" value="1"/>
</dbReference>
<evidence type="ECO:0000256" key="4">
    <source>
        <dbReference type="ARBA" id="ARBA00012546"/>
    </source>
</evidence>
<evidence type="ECO:0000256" key="2">
    <source>
        <dbReference type="ARBA" id="ARBA00004892"/>
    </source>
</evidence>
<dbReference type="InterPro" id="IPR003766">
    <property type="entry name" value="Uronate_isomerase"/>
</dbReference>
<dbReference type="KEGG" id="smon:AWR27_15565"/>
<dbReference type="EC" id="5.3.1.12" evidence="4 7"/>
<comment type="catalytic activity">
    <reaction evidence="7">
        <text>aldehydo-D-galacturonate = keto-D-tagaturonate</text>
        <dbReference type="Rhea" id="RHEA:27702"/>
        <dbReference type="ChEBI" id="CHEBI:12952"/>
        <dbReference type="ChEBI" id="CHEBI:17886"/>
    </reaction>
</comment>
<dbReference type="SUPFAM" id="SSF51556">
    <property type="entry name" value="Metallo-dependent hydrolases"/>
    <property type="match status" value="1"/>
</dbReference>
<proteinExistence type="inferred from homology"/>
<dbReference type="UniPathway" id="UPA00246"/>
<dbReference type="NCBIfam" id="NF002794">
    <property type="entry name" value="PRK02925.1"/>
    <property type="match status" value="1"/>
</dbReference>
<dbReference type="STRING" id="1178516.AWR27_15565"/>
<dbReference type="AlphaFoldDB" id="A0A1P9WZ04"/>
<dbReference type="Gene3D" id="3.20.20.140">
    <property type="entry name" value="Metal-dependent hydrolases"/>
    <property type="match status" value="1"/>
</dbReference>
<keyword evidence="6 7" id="KW-0413">Isomerase</keyword>
<reference evidence="8 9" key="1">
    <citation type="submission" date="2016-01" db="EMBL/GenBank/DDBJ databases">
        <authorList>
            <person name="Oliw E.H."/>
        </authorList>
    </citation>
    <scope>NUCLEOTIDE SEQUENCE [LARGE SCALE GENOMIC DNA]</scope>
    <source>
        <strain evidence="8 9">DY10</strain>
    </source>
</reference>
<comment type="catalytic activity">
    <reaction evidence="1 7">
        <text>D-glucuronate = D-fructuronate</text>
        <dbReference type="Rhea" id="RHEA:13049"/>
        <dbReference type="ChEBI" id="CHEBI:58720"/>
        <dbReference type="ChEBI" id="CHEBI:59863"/>
        <dbReference type="EC" id="5.3.1.12"/>
    </reaction>
</comment>
<dbReference type="RefSeq" id="WP_077132044.1">
    <property type="nucleotide sequence ID" value="NZ_CP014263.1"/>
</dbReference>
<keyword evidence="9" id="KW-1185">Reference proteome</keyword>
<name>A0A1P9WZ04_9BACT</name>
<comment type="similarity">
    <text evidence="3 7">Belongs to the metallo-dependent hydrolases superfamily. Uronate isomerase family.</text>
</comment>
<comment type="pathway">
    <text evidence="2 7">Carbohydrate metabolism; pentose and glucuronate interconversion.</text>
</comment>
<dbReference type="PANTHER" id="PTHR30068:SF4">
    <property type="entry name" value="URONATE ISOMERASE"/>
    <property type="match status" value="1"/>
</dbReference>
<evidence type="ECO:0000256" key="3">
    <source>
        <dbReference type="ARBA" id="ARBA00008397"/>
    </source>
</evidence>
<organism evidence="8 9">
    <name type="scientific">Spirosoma montaniterrae</name>
    <dbReference type="NCBI Taxonomy" id="1178516"/>
    <lineage>
        <taxon>Bacteria</taxon>
        <taxon>Pseudomonadati</taxon>
        <taxon>Bacteroidota</taxon>
        <taxon>Cytophagia</taxon>
        <taxon>Cytophagales</taxon>
        <taxon>Cytophagaceae</taxon>
        <taxon>Spirosoma</taxon>
    </lineage>
</organism>
<dbReference type="InterPro" id="IPR032466">
    <property type="entry name" value="Metal_Hydrolase"/>
</dbReference>
<dbReference type="GO" id="GO:0008880">
    <property type="term" value="F:glucuronate isomerase activity"/>
    <property type="evidence" value="ECO:0007669"/>
    <property type="project" value="UniProtKB-UniRule"/>
</dbReference>
<dbReference type="Pfam" id="PF02614">
    <property type="entry name" value="UxaC"/>
    <property type="match status" value="1"/>
</dbReference>
<accession>A0A1P9WZ04</accession>
<protein>
    <recommendedName>
        <fullName evidence="5 7">Uronate isomerase</fullName>
        <ecNumber evidence="4 7">5.3.1.12</ecNumber>
    </recommendedName>
    <alternativeName>
        <fullName evidence="7">Glucuronate isomerase</fullName>
    </alternativeName>
    <alternativeName>
        <fullName evidence="7">Uronic isomerase</fullName>
    </alternativeName>
</protein>
<dbReference type="EMBL" id="CP014263">
    <property type="protein sequence ID" value="AQG80616.1"/>
    <property type="molecule type" value="Genomic_DNA"/>
</dbReference>
<dbReference type="HAMAP" id="MF_00675">
    <property type="entry name" value="UxaC"/>
    <property type="match status" value="1"/>
</dbReference>
<evidence type="ECO:0000256" key="6">
    <source>
        <dbReference type="ARBA" id="ARBA00023235"/>
    </source>
</evidence>
<gene>
    <name evidence="7" type="primary">uxaC</name>
    <name evidence="8" type="ORF">AWR27_15565</name>
</gene>
<dbReference type="Proteomes" id="UP000187941">
    <property type="component" value="Chromosome"/>
</dbReference>
<evidence type="ECO:0000256" key="1">
    <source>
        <dbReference type="ARBA" id="ARBA00001165"/>
    </source>
</evidence>
<dbReference type="OrthoDB" id="9766564at2"/>
<dbReference type="GO" id="GO:0019698">
    <property type="term" value="P:D-galacturonate catabolic process"/>
    <property type="evidence" value="ECO:0007669"/>
    <property type="project" value="TreeGrafter"/>
</dbReference>
<evidence type="ECO:0000256" key="7">
    <source>
        <dbReference type="HAMAP-Rule" id="MF_00675"/>
    </source>
</evidence>
<evidence type="ECO:0000313" key="8">
    <source>
        <dbReference type="EMBL" id="AQG80616.1"/>
    </source>
</evidence>
<evidence type="ECO:0000313" key="9">
    <source>
        <dbReference type="Proteomes" id="UP000187941"/>
    </source>
</evidence>
<dbReference type="Gene3D" id="1.10.2020.10">
    <property type="entry name" value="uronate isomerase, domain 2, chain A"/>
    <property type="match status" value="1"/>
</dbReference>
<dbReference type="GO" id="GO:0042840">
    <property type="term" value="P:D-glucuronate catabolic process"/>
    <property type="evidence" value="ECO:0007669"/>
    <property type="project" value="TreeGrafter"/>
</dbReference>
<sequence>MTTTTQPFISEDFVLENDYARSLYFDYVQHLPIVDYHNHLPPDEVANNRRYANLTEIWLKGDHYKWRAMRTNGVPESHITGEQDDWTKFRAWAQTVPYTMRNPLYHWTHMELAKPFGISKLLNADTARSIYDSCNEQLQNRWSARALLATYDVRIVCTTDDPTDDLRYHQQMRAESGPTEGEALTMLPTFRPDALLPTADVTGWRKRIDALTAASGVAVTDLNSYLEAMARRIATFDALGCRASDHGLEQMPPVAERSTALETAFKQLVAGQTPTDAGVFEQLQGYLLLELCREYHRRGWVQQFHLGALRNANTRLFRRMGPNVGGDSISDLPQVHRLALFLDALDQTDQLTKTVLYNLNPADNEAFATMIGNFQGGMTMAGSIPGKLQWGSGWWFLDQKDGMEAQINALSNMGLLSQFIGMVTDSRSFLSFSRHDYFRRILCNLLGKDIHKGLLPNDLPWLGQIAANISYHNTIRYFSWEK</sequence>